<dbReference type="GO" id="GO:0016787">
    <property type="term" value="F:hydrolase activity"/>
    <property type="evidence" value="ECO:0007669"/>
    <property type="project" value="UniProtKB-KW"/>
</dbReference>
<dbReference type="Proteomes" id="UP000008495">
    <property type="component" value="Unassembled WGS sequence"/>
</dbReference>
<keyword evidence="6" id="KW-1185">Reference proteome</keyword>
<feature type="domain" description="Carboxyltransferase" evidence="4">
    <location>
        <begin position="24"/>
        <end position="319"/>
    </location>
</feature>
<gene>
    <name evidence="5" type="ORF">AUCHE_17_00990</name>
</gene>
<dbReference type="AlphaFoldDB" id="K6WAL8"/>
<evidence type="ECO:0000313" key="5">
    <source>
        <dbReference type="EMBL" id="GAB78887.1"/>
    </source>
</evidence>
<keyword evidence="2" id="KW-0378">Hydrolase</keyword>
<dbReference type="Gene3D" id="2.40.100.10">
    <property type="entry name" value="Cyclophilin-like"/>
    <property type="match status" value="1"/>
</dbReference>
<evidence type="ECO:0000313" key="6">
    <source>
        <dbReference type="Proteomes" id="UP000008495"/>
    </source>
</evidence>
<dbReference type="SUPFAM" id="SSF50891">
    <property type="entry name" value="Cyclophilin-like"/>
    <property type="match status" value="1"/>
</dbReference>
<keyword evidence="1" id="KW-0547">Nucleotide-binding</keyword>
<dbReference type="SMART" id="SM00797">
    <property type="entry name" value="AHS2"/>
    <property type="match status" value="1"/>
</dbReference>
<dbReference type="GO" id="GO:0005524">
    <property type="term" value="F:ATP binding"/>
    <property type="evidence" value="ECO:0007669"/>
    <property type="project" value="UniProtKB-KW"/>
</dbReference>
<dbReference type="OrthoDB" id="9768696at2"/>
<dbReference type="STRING" id="100225.SAMN05421595_0098"/>
<dbReference type="PANTHER" id="PTHR43309">
    <property type="entry name" value="5-OXOPROLINASE SUBUNIT C"/>
    <property type="match status" value="1"/>
</dbReference>
<dbReference type="EMBL" id="BAGZ01000017">
    <property type="protein sequence ID" value="GAB78887.1"/>
    <property type="molecule type" value="Genomic_DNA"/>
</dbReference>
<evidence type="ECO:0000259" key="4">
    <source>
        <dbReference type="SMART" id="SM00797"/>
    </source>
</evidence>
<evidence type="ECO:0000256" key="2">
    <source>
        <dbReference type="ARBA" id="ARBA00022801"/>
    </source>
</evidence>
<dbReference type="NCBIfam" id="TIGR00724">
    <property type="entry name" value="urea_amlyse_rel"/>
    <property type="match status" value="1"/>
</dbReference>
<keyword evidence="3" id="KW-0067">ATP-binding</keyword>
<comment type="caution">
    <text evidence="5">The sequence shown here is derived from an EMBL/GenBank/DDBJ whole genome shotgun (WGS) entry which is preliminary data.</text>
</comment>
<dbReference type="InterPro" id="IPR029000">
    <property type="entry name" value="Cyclophilin-like_dom_sf"/>
</dbReference>
<sequence length="329" mass="33541">MTLRIVRTGLRTLVEDLGRPGLAALGVGPSGAADRGAHRLANRLVGNPEAAATLEVLAGGLVVEAVSSTVFVVTGAPLPVSVGGRPVPFSAPVRAAAGEQIELGRPTCGLRSYVAVLGGVDLPLTLGSRSSDTIAGLGPAPLAAGDLVAVGSHAVSVVDSALWELAVGPAAPTDGSSTSAEDEETGVAHREPVLTATWGPRADWFTGPARTILTETWWTVGPDSDRVGVRCTGPRLERAVDGELQSEPVVRGSVQIPPSGQPVLFLADHPTTGGYPVVAVLDPASTDLVAQLRPGDQVQIAVRPVGYPTDVLVLQGTRADGRVASTRSS</sequence>
<reference evidence="5 6" key="1">
    <citation type="submission" date="2012-08" db="EMBL/GenBank/DDBJ databases">
        <title>Whole genome shotgun sequence of Austwickia chelonae NBRC 105200.</title>
        <authorList>
            <person name="Yoshida I."/>
            <person name="Hosoyama A."/>
            <person name="Tsuchikane K."/>
            <person name="Katsumata H."/>
            <person name="Ando Y."/>
            <person name="Ohji S."/>
            <person name="Hamada M."/>
            <person name="Tamura T."/>
            <person name="Yamazoe A."/>
            <person name="Yamazaki S."/>
            <person name="Fujita N."/>
        </authorList>
    </citation>
    <scope>NUCLEOTIDE SEQUENCE [LARGE SCALE GENOMIC DNA]</scope>
    <source>
        <strain evidence="5 6">NBRC 105200</strain>
    </source>
</reference>
<proteinExistence type="predicted"/>
<dbReference type="InterPro" id="IPR003778">
    <property type="entry name" value="CT_A_B"/>
</dbReference>
<dbReference type="eggNOG" id="COG1984">
    <property type="taxonomic scope" value="Bacteria"/>
</dbReference>
<dbReference type="Pfam" id="PF02626">
    <property type="entry name" value="CT_A_B"/>
    <property type="match status" value="1"/>
</dbReference>
<dbReference type="InterPro" id="IPR052708">
    <property type="entry name" value="PxpC"/>
</dbReference>
<evidence type="ECO:0000256" key="1">
    <source>
        <dbReference type="ARBA" id="ARBA00022741"/>
    </source>
</evidence>
<organism evidence="5 6">
    <name type="scientific">Austwickia chelonae NBRC 105200</name>
    <dbReference type="NCBI Taxonomy" id="1184607"/>
    <lineage>
        <taxon>Bacteria</taxon>
        <taxon>Bacillati</taxon>
        <taxon>Actinomycetota</taxon>
        <taxon>Actinomycetes</taxon>
        <taxon>Micrococcales</taxon>
        <taxon>Dermatophilaceae</taxon>
        <taxon>Austwickia</taxon>
    </lineage>
</organism>
<evidence type="ECO:0000256" key="3">
    <source>
        <dbReference type="ARBA" id="ARBA00022840"/>
    </source>
</evidence>
<dbReference type="RefSeq" id="WP_006503644.1">
    <property type="nucleotide sequence ID" value="NZ_BAGZ01000017.1"/>
</dbReference>
<name>K6WAL8_9MICO</name>
<accession>K6WAL8</accession>
<protein>
    <recommendedName>
        <fullName evidence="4">Carboxyltransferase domain-containing protein</fullName>
    </recommendedName>
</protein>
<dbReference type="PANTHER" id="PTHR43309:SF3">
    <property type="entry name" value="5-OXOPROLINASE SUBUNIT C"/>
    <property type="match status" value="1"/>
</dbReference>